<comment type="caution">
    <text evidence="4">The sequence shown here is derived from an EMBL/GenBank/DDBJ whole genome shotgun (WGS) entry which is preliminary data.</text>
</comment>
<accession>A0A1E3KG46</accession>
<reference evidence="4 5" key="1">
    <citation type="submission" date="2016-06" db="EMBL/GenBank/DDBJ databases">
        <title>Evolution of pathogenesis and genome organization in the Tremellales.</title>
        <authorList>
            <person name="Cuomo C."/>
            <person name="Litvintseva A."/>
            <person name="Heitman J."/>
            <person name="Chen Y."/>
            <person name="Sun S."/>
            <person name="Springer D."/>
            <person name="Dromer F."/>
            <person name="Young S."/>
            <person name="Zeng Q."/>
            <person name="Chapman S."/>
            <person name="Gujja S."/>
            <person name="Saif S."/>
            <person name="Birren B."/>
        </authorList>
    </citation>
    <scope>NUCLEOTIDE SEQUENCE [LARGE SCALE GENOMIC DNA]</scope>
    <source>
        <strain evidence="4 5">CBS 6273</strain>
    </source>
</reference>
<dbReference type="InterPro" id="IPR020904">
    <property type="entry name" value="Sc_DH/Rdtase_CS"/>
</dbReference>
<dbReference type="PROSITE" id="PS00061">
    <property type="entry name" value="ADH_SHORT"/>
    <property type="match status" value="1"/>
</dbReference>
<evidence type="ECO:0000256" key="3">
    <source>
        <dbReference type="ARBA" id="ARBA00023002"/>
    </source>
</evidence>
<protein>
    <recommendedName>
        <fullName evidence="6">NAD(P)-binding protein</fullName>
    </recommendedName>
</protein>
<dbReference type="Pfam" id="PF00106">
    <property type="entry name" value="adh_short"/>
    <property type="match status" value="1"/>
</dbReference>
<dbReference type="PANTHER" id="PTHR43544:SF7">
    <property type="entry name" value="NADB-LER2"/>
    <property type="match status" value="1"/>
</dbReference>
<comment type="similarity">
    <text evidence="1">Belongs to the short-chain dehydrogenases/reductases (SDR) family.</text>
</comment>
<keyword evidence="3" id="KW-0560">Oxidoreductase</keyword>
<evidence type="ECO:0000313" key="5">
    <source>
        <dbReference type="Proteomes" id="UP000095149"/>
    </source>
</evidence>
<name>A0A1E3KG46_9TREE</name>
<dbReference type="SUPFAM" id="SSF51735">
    <property type="entry name" value="NAD(P)-binding Rossmann-fold domains"/>
    <property type="match status" value="1"/>
</dbReference>
<gene>
    <name evidence="4" type="ORF">I350_00769</name>
</gene>
<dbReference type="AlphaFoldDB" id="A0A1E3KG46"/>
<dbReference type="Gene3D" id="3.40.50.720">
    <property type="entry name" value="NAD(P)-binding Rossmann-like Domain"/>
    <property type="match status" value="1"/>
</dbReference>
<organism evidence="4 5">
    <name type="scientific">Cryptococcus amylolentus CBS 6273</name>
    <dbReference type="NCBI Taxonomy" id="1296118"/>
    <lineage>
        <taxon>Eukaryota</taxon>
        <taxon>Fungi</taxon>
        <taxon>Dikarya</taxon>
        <taxon>Basidiomycota</taxon>
        <taxon>Agaricomycotina</taxon>
        <taxon>Tremellomycetes</taxon>
        <taxon>Tremellales</taxon>
        <taxon>Cryptococcaceae</taxon>
        <taxon>Cryptococcus</taxon>
    </lineage>
</organism>
<evidence type="ECO:0000256" key="2">
    <source>
        <dbReference type="ARBA" id="ARBA00022857"/>
    </source>
</evidence>
<dbReference type="PANTHER" id="PTHR43544">
    <property type="entry name" value="SHORT-CHAIN DEHYDROGENASE/REDUCTASE"/>
    <property type="match status" value="1"/>
</dbReference>
<evidence type="ECO:0000313" key="4">
    <source>
        <dbReference type="EMBL" id="ODO11985.1"/>
    </source>
</evidence>
<proteinExistence type="inferred from homology"/>
<keyword evidence="2" id="KW-0521">NADP</keyword>
<dbReference type="InterPro" id="IPR002347">
    <property type="entry name" value="SDR_fam"/>
</dbReference>
<dbReference type="InterPro" id="IPR036291">
    <property type="entry name" value="NAD(P)-bd_dom_sf"/>
</dbReference>
<dbReference type="PRINTS" id="PR00081">
    <property type="entry name" value="GDHRDH"/>
</dbReference>
<dbReference type="GO" id="GO:0016491">
    <property type="term" value="F:oxidoreductase activity"/>
    <property type="evidence" value="ECO:0007669"/>
    <property type="project" value="UniProtKB-KW"/>
</dbReference>
<dbReference type="OrthoDB" id="9876299at2759"/>
<dbReference type="Proteomes" id="UP000095149">
    <property type="component" value="Unassembled WGS sequence"/>
</dbReference>
<evidence type="ECO:0000256" key="1">
    <source>
        <dbReference type="ARBA" id="ARBA00006484"/>
    </source>
</evidence>
<sequence length="253" mass="27997">MTSNNQDKVILITGTSQGIGEGIAKHYLKQGWTVVAAIRSPEKGPNLEGNVITVKADQSSLTDFHNVIEELKTKHNITHFDIVVANSGTAGSGALLTKASPTEFDYVYQVNTRGPLVLYQATRPLLKDNGTFVVISSLAGSLQRTFFWEHIGLYGASKAAVNYLTRTIHYEEPTLKAFTIHPGVVNTKMARESWDDVGKPPIEPETVDDVIRKCLFISSFSAQCLRKRFHEAGIVKLIDTSTKEETSGWMWNK</sequence>
<dbReference type="InterPro" id="IPR051468">
    <property type="entry name" value="Fungal_SecMetab_SDRs"/>
</dbReference>
<dbReference type="GO" id="GO:0005737">
    <property type="term" value="C:cytoplasm"/>
    <property type="evidence" value="ECO:0007669"/>
    <property type="project" value="TreeGrafter"/>
</dbReference>
<dbReference type="EMBL" id="MEKH01000001">
    <property type="protein sequence ID" value="ODO11985.1"/>
    <property type="molecule type" value="Genomic_DNA"/>
</dbReference>
<evidence type="ECO:0008006" key="6">
    <source>
        <dbReference type="Google" id="ProtNLM"/>
    </source>
</evidence>